<keyword evidence="1" id="KW-0732">Signal</keyword>
<reference evidence="2 3" key="1">
    <citation type="journal article" date="2011" name="Genome Biol.">
        <title>Comparative genome sequence analysis underscores mycoparasitism as the ancestral life style of Trichoderma.</title>
        <authorList>
            <person name="Kubicek C.P."/>
            <person name="Herrera-Estrella A."/>
            <person name="Seidl-Seiboth V."/>
            <person name="Martinez D.A."/>
            <person name="Druzhinina I.S."/>
            <person name="Thon M."/>
            <person name="Zeilinger S."/>
            <person name="Casas-Flores S."/>
            <person name="Horwitz B.A."/>
            <person name="Mukherjee P.K."/>
            <person name="Mukherjee M."/>
            <person name="Kredics L."/>
            <person name="Alcaraz L.D."/>
            <person name="Aerts A."/>
            <person name="Antal Z."/>
            <person name="Atanasova L."/>
            <person name="Cervantes-Badillo M.G."/>
            <person name="Challacombe J."/>
            <person name="Chertkov O."/>
            <person name="McCluskey K."/>
            <person name="Coulpier F."/>
            <person name="Deshpande N."/>
            <person name="von Doehren H."/>
            <person name="Ebbole D.J."/>
            <person name="Esquivel-Naranjo E.U."/>
            <person name="Fekete E."/>
            <person name="Flipphi M."/>
            <person name="Glaser F."/>
            <person name="Gomez-Rodriguez E.Y."/>
            <person name="Gruber S."/>
            <person name="Han C."/>
            <person name="Henrissat B."/>
            <person name="Hermosa R."/>
            <person name="Hernandez-Onate M."/>
            <person name="Karaffa L."/>
            <person name="Kosti I."/>
            <person name="Le Crom S."/>
            <person name="Lindquist E."/>
            <person name="Lucas S."/>
            <person name="Luebeck M."/>
            <person name="Luebeck P.S."/>
            <person name="Margeot A."/>
            <person name="Metz B."/>
            <person name="Misra M."/>
            <person name="Nevalainen H."/>
            <person name="Omann M."/>
            <person name="Packer N."/>
            <person name="Perrone G."/>
            <person name="Uresti-Rivera E.E."/>
            <person name="Salamov A."/>
            <person name="Schmoll M."/>
            <person name="Seiboth B."/>
            <person name="Shapiro H."/>
            <person name="Sukno S."/>
            <person name="Tamayo-Ramos J.A."/>
            <person name="Tisch D."/>
            <person name="Wiest A."/>
            <person name="Wilkinson H.H."/>
            <person name="Zhang M."/>
            <person name="Coutinho P.M."/>
            <person name="Kenerley C.M."/>
            <person name="Monte E."/>
            <person name="Baker S.E."/>
            <person name="Grigoriev I.V."/>
        </authorList>
    </citation>
    <scope>NUCLEOTIDE SEQUENCE [LARGE SCALE GENOMIC DNA]</scope>
    <source>
        <strain evidence="3">Gv29-8 / FGSC 10586</strain>
    </source>
</reference>
<protein>
    <submittedName>
        <fullName evidence="2">Uncharacterized protein</fullName>
    </submittedName>
</protein>
<organism evidence="2 3">
    <name type="scientific">Hypocrea virens (strain Gv29-8 / FGSC 10586)</name>
    <name type="common">Gliocladium virens</name>
    <name type="synonym">Trichoderma virens</name>
    <dbReference type="NCBI Taxonomy" id="413071"/>
    <lineage>
        <taxon>Eukaryota</taxon>
        <taxon>Fungi</taxon>
        <taxon>Dikarya</taxon>
        <taxon>Ascomycota</taxon>
        <taxon>Pezizomycotina</taxon>
        <taxon>Sordariomycetes</taxon>
        <taxon>Hypocreomycetidae</taxon>
        <taxon>Hypocreales</taxon>
        <taxon>Hypocreaceae</taxon>
        <taxon>Trichoderma</taxon>
    </lineage>
</organism>
<evidence type="ECO:0000313" key="2">
    <source>
        <dbReference type="EMBL" id="EHK17204.1"/>
    </source>
</evidence>
<dbReference type="EMBL" id="ABDF02000089">
    <property type="protein sequence ID" value="EHK17204.1"/>
    <property type="molecule type" value="Genomic_DNA"/>
</dbReference>
<name>G9N895_HYPVG</name>
<evidence type="ECO:0000313" key="3">
    <source>
        <dbReference type="Proteomes" id="UP000007115"/>
    </source>
</evidence>
<dbReference type="RefSeq" id="XP_013951402.1">
    <property type="nucleotide sequence ID" value="XM_014095927.1"/>
</dbReference>
<accession>G9N895</accession>
<keyword evidence="3" id="KW-1185">Reference proteome</keyword>
<dbReference type="HOGENOM" id="CLU_2961095_0_0_1"/>
<proteinExistence type="predicted"/>
<comment type="caution">
    <text evidence="2">The sequence shown here is derived from an EMBL/GenBank/DDBJ whole genome shotgun (WGS) entry which is preliminary data.</text>
</comment>
<dbReference type="VEuPathDB" id="FungiDB:TRIVIDRAFT_92555"/>
<feature type="chain" id="PRO_5003524060" evidence="1">
    <location>
        <begin position="24"/>
        <end position="59"/>
    </location>
</feature>
<dbReference type="GeneID" id="25799047"/>
<sequence>MCAARRLHLTPLFLLFLAELTLLLIGLNSSPVQPITMAWFSAPLVKDPASAAVIGRRLE</sequence>
<dbReference type="Proteomes" id="UP000007115">
    <property type="component" value="Unassembled WGS sequence"/>
</dbReference>
<feature type="signal peptide" evidence="1">
    <location>
        <begin position="1"/>
        <end position="23"/>
    </location>
</feature>
<gene>
    <name evidence="2" type="ORF">TRIVIDRAFT_92555</name>
</gene>
<evidence type="ECO:0000256" key="1">
    <source>
        <dbReference type="SAM" id="SignalP"/>
    </source>
</evidence>
<dbReference type="AlphaFoldDB" id="G9N895"/>
<dbReference type="InParanoid" id="G9N895"/>